<dbReference type="Proteomes" id="UP000620124">
    <property type="component" value="Unassembled WGS sequence"/>
</dbReference>
<protein>
    <submittedName>
        <fullName evidence="1">Uncharacterized protein</fullName>
    </submittedName>
</protein>
<evidence type="ECO:0000313" key="2">
    <source>
        <dbReference type="Proteomes" id="UP000620124"/>
    </source>
</evidence>
<sequence>MAVLLDLSPELITVIVEYLAPSSQSLDNLCLVGNHNLLTLVRPHTWREINITLGDDEETSQALASRVHAFCADSAKAAAVRSLNITLVGPFDFHTDTPATWALYENLPGLVNVTHASVCCINSFDVLSTQPVFIKAVVQRLPALLSLSVDGCMDGFDEGFEDMAEHPVPPLKHLATRFCNHEGVGNVWGYCSNLQVVEMAGGLTDRFWEQNARLSSQEYIGAILNDRKSIEAGVYTILDSPRECDRPAVIESTTTLKLISDEPFDNSEAWFLMDYFGEREAPPASLKEFVLDLSISVGLFRPILFGVRSPVIERIGVIASVEENRWIPSEFDELLIEISQEDEGTFFAGFQSLTELLLPGHCTSPETLNLFPSLLAHAPVLQHLYFGATNSNADLPAAAMKYAEVIPTLRSVSWRNKSNFHVVRNDGVRLRETPYIAPIWQGWNGIGKWWEVEHAAK</sequence>
<proteinExistence type="predicted"/>
<organism evidence="1 2">
    <name type="scientific">Mycena venus</name>
    <dbReference type="NCBI Taxonomy" id="2733690"/>
    <lineage>
        <taxon>Eukaryota</taxon>
        <taxon>Fungi</taxon>
        <taxon>Dikarya</taxon>
        <taxon>Basidiomycota</taxon>
        <taxon>Agaricomycotina</taxon>
        <taxon>Agaricomycetes</taxon>
        <taxon>Agaricomycetidae</taxon>
        <taxon>Agaricales</taxon>
        <taxon>Marasmiineae</taxon>
        <taxon>Mycenaceae</taxon>
        <taxon>Mycena</taxon>
    </lineage>
</organism>
<accession>A0A8H6XS12</accession>
<gene>
    <name evidence="1" type="ORF">MVEN_01557700</name>
</gene>
<evidence type="ECO:0000313" key="1">
    <source>
        <dbReference type="EMBL" id="KAF7345397.1"/>
    </source>
</evidence>
<dbReference type="OrthoDB" id="2920796at2759"/>
<keyword evidence="2" id="KW-1185">Reference proteome</keyword>
<name>A0A8H6XS12_9AGAR</name>
<dbReference type="EMBL" id="JACAZI010000013">
    <property type="protein sequence ID" value="KAF7345397.1"/>
    <property type="molecule type" value="Genomic_DNA"/>
</dbReference>
<reference evidence="1" key="1">
    <citation type="submission" date="2020-05" db="EMBL/GenBank/DDBJ databases">
        <title>Mycena genomes resolve the evolution of fungal bioluminescence.</title>
        <authorList>
            <person name="Tsai I.J."/>
        </authorList>
    </citation>
    <scope>NUCLEOTIDE SEQUENCE</scope>
    <source>
        <strain evidence="1">CCC161011</strain>
    </source>
</reference>
<comment type="caution">
    <text evidence="1">The sequence shown here is derived from an EMBL/GenBank/DDBJ whole genome shotgun (WGS) entry which is preliminary data.</text>
</comment>
<dbReference type="AlphaFoldDB" id="A0A8H6XS12"/>